<keyword evidence="2" id="KW-1185">Reference proteome</keyword>
<protein>
    <recommendedName>
        <fullName evidence="3">Delphilin-like</fullName>
    </recommendedName>
</protein>
<evidence type="ECO:0000313" key="2">
    <source>
        <dbReference type="Proteomes" id="UP000250235"/>
    </source>
</evidence>
<evidence type="ECO:0000313" key="1">
    <source>
        <dbReference type="EMBL" id="KZV41731.1"/>
    </source>
</evidence>
<sequence length="288" mass="31753">MALSLIQNALQINFHSVLSLSDGGMVSMFKALESFGLRVFLGCSAAVYEKDLVTFFENATMRGNTMTSVNDFPAKMINEVRRDFSESGELIKASCKKKEMKVEFRLLNDILAKAITAKAGSFDAVTQERFLLMAAIHYGIRINWSRFLYDIQKGMVTPSSKQARGFVVQLSFLLEEVPGLKLGESKALPPMNILTVKSIRTYIAKNKFLSEPADEVKEESVVDKVVTTAAKRRPSPAVEPVAKKKRTTIGRVASTLKDFSIVPVVQHAVSIFVVSAGSPRVQISKAPK</sequence>
<reference evidence="1 2" key="1">
    <citation type="journal article" date="2015" name="Proc. Natl. Acad. Sci. U.S.A.">
        <title>The resurrection genome of Boea hygrometrica: A blueprint for survival of dehydration.</title>
        <authorList>
            <person name="Xiao L."/>
            <person name="Yang G."/>
            <person name="Zhang L."/>
            <person name="Yang X."/>
            <person name="Zhao S."/>
            <person name="Ji Z."/>
            <person name="Zhou Q."/>
            <person name="Hu M."/>
            <person name="Wang Y."/>
            <person name="Chen M."/>
            <person name="Xu Y."/>
            <person name="Jin H."/>
            <person name="Xiao X."/>
            <person name="Hu G."/>
            <person name="Bao F."/>
            <person name="Hu Y."/>
            <person name="Wan P."/>
            <person name="Li L."/>
            <person name="Deng X."/>
            <person name="Kuang T."/>
            <person name="Xiang C."/>
            <person name="Zhu J.K."/>
            <person name="Oliver M.J."/>
            <person name="He Y."/>
        </authorList>
    </citation>
    <scope>NUCLEOTIDE SEQUENCE [LARGE SCALE GENOMIC DNA]</scope>
    <source>
        <strain evidence="2">cv. XS01</strain>
    </source>
</reference>
<proteinExistence type="predicted"/>
<dbReference type="Proteomes" id="UP000250235">
    <property type="component" value="Unassembled WGS sequence"/>
</dbReference>
<accession>A0A2Z7C6Y9</accession>
<dbReference type="OrthoDB" id="848707at2759"/>
<organism evidence="1 2">
    <name type="scientific">Dorcoceras hygrometricum</name>
    <dbReference type="NCBI Taxonomy" id="472368"/>
    <lineage>
        <taxon>Eukaryota</taxon>
        <taxon>Viridiplantae</taxon>
        <taxon>Streptophyta</taxon>
        <taxon>Embryophyta</taxon>
        <taxon>Tracheophyta</taxon>
        <taxon>Spermatophyta</taxon>
        <taxon>Magnoliopsida</taxon>
        <taxon>eudicotyledons</taxon>
        <taxon>Gunneridae</taxon>
        <taxon>Pentapetalae</taxon>
        <taxon>asterids</taxon>
        <taxon>lamiids</taxon>
        <taxon>Lamiales</taxon>
        <taxon>Gesneriaceae</taxon>
        <taxon>Didymocarpoideae</taxon>
        <taxon>Trichosporeae</taxon>
        <taxon>Loxocarpinae</taxon>
        <taxon>Dorcoceras</taxon>
    </lineage>
</organism>
<evidence type="ECO:0008006" key="3">
    <source>
        <dbReference type="Google" id="ProtNLM"/>
    </source>
</evidence>
<dbReference type="AlphaFoldDB" id="A0A2Z7C6Y9"/>
<name>A0A2Z7C6Y9_9LAMI</name>
<dbReference type="EMBL" id="KQ999393">
    <property type="protein sequence ID" value="KZV41731.1"/>
    <property type="molecule type" value="Genomic_DNA"/>
</dbReference>
<gene>
    <name evidence="1" type="ORF">F511_34516</name>
</gene>